<evidence type="ECO:0000313" key="1">
    <source>
        <dbReference type="EMBL" id="GFT85489.1"/>
    </source>
</evidence>
<proteinExistence type="predicted"/>
<sequence>TFSTGSRAGFDDLEDSLGRHCQYKTRRQEKIRFETESNP</sequence>
<organism evidence="1 2">
    <name type="scientific">Nephila pilipes</name>
    <name type="common">Giant wood spider</name>
    <name type="synonym">Nephila maculata</name>
    <dbReference type="NCBI Taxonomy" id="299642"/>
    <lineage>
        <taxon>Eukaryota</taxon>
        <taxon>Metazoa</taxon>
        <taxon>Ecdysozoa</taxon>
        <taxon>Arthropoda</taxon>
        <taxon>Chelicerata</taxon>
        <taxon>Arachnida</taxon>
        <taxon>Araneae</taxon>
        <taxon>Araneomorphae</taxon>
        <taxon>Entelegynae</taxon>
        <taxon>Araneoidea</taxon>
        <taxon>Nephilidae</taxon>
        <taxon>Nephila</taxon>
    </lineage>
</organism>
<dbReference type="AlphaFoldDB" id="A0A8X6PTY6"/>
<protein>
    <submittedName>
        <fullName evidence="1">Uncharacterized protein</fullName>
    </submittedName>
</protein>
<feature type="non-terminal residue" evidence="1">
    <location>
        <position position="1"/>
    </location>
</feature>
<accession>A0A8X6PTY6</accession>
<reference evidence="1" key="1">
    <citation type="submission" date="2020-08" db="EMBL/GenBank/DDBJ databases">
        <title>Multicomponent nature underlies the extraordinary mechanical properties of spider dragline silk.</title>
        <authorList>
            <person name="Kono N."/>
            <person name="Nakamura H."/>
            <person name="Mori M."/>
            <person name="Yoshida Y."/>
            <person name="Ohtoshi R."/>
            <person name="Malay A.D."/>
            <person name="Moran D.A.P."/>
            <person name="Tomita M."/>
            <person name="Numata K."/>
            <person name="Arakawa K."/>
        </authorList>
    </citation>
    <scope>NUCLEOTIDE SEQUENCE</scope>
</reference>
<comment type="caution">
    <text evidence="1">The sequence shown here is derived from an EMBL/GenBank/DDBJ whole genome shotgun (WGS) entry which is preliminary data.</text>
</comment>
<name>A0A8X6PTY6_NEPPI</name>
<dbReference type="EMBL" id="BMAW01072924">
    <property type="protein sequence ID" value="GFT85489.1"/>
    <property type="molecule type" value="Genomic_DNA"/>
</dbReference>
<evidence type="ECO:0000313" key="2">
    <source>
        <dbReference type="Proteomes" id="UP000887013"/>
    </source>
</evidence>
<keyword evidence="2" id="KW-1185">Reference proteome</keyword>
<dbReference type="Proteomes" id="UP000887013">
    <property type="component" value="Unassembled WGS sequence"/>
</dbReference>
<gene>
    <name evidence="1" type="ORF">NPIL_501911</name>
</gene>